<dbReference type="EMBL" id="AJYA01000023">
    <property type="protein sequence ID" value="EIM76154.1"/>
    <property type="molecule type" value="Genomic_DNA"/>
</dbReference>
<dbReference type="Proteomes" id="UP000005551">
    <property type="component" value="Unassembled WGS sequence"/>
</dbReference>
<reference evidence="1 2" key="1">
    <citation type="submission" date="2012-05" db="EMBL/GenBank/DDBJ databases">
        <title>Genome sequence of Nitritalea halalkaliphila LW7.</title>
        <authorList>
            <person name="Jangir P.K."/>
            <person name="Singh A."/>
            <person name="Shivaji S."/>
            <person name="Sharma R."/>
        </authorList>
    </citation>
    <scope>NUCLEOTIDE SEQUENCE [LARGE SCALE GENOMIC DNA]</scope>
    <source>
        <strain evidence="1 2">LW7</strain>
    </source>
</reference>
<proteinExistence type="predicted"/>
<accession>I5C2V2</accession>
<dbReference type="STRING" id="1189621.A3SI_10984"/>
<gene>
    <name evidence="1" type="ORF">A3SI_10984</name>
</gene>
<organism evidence="1 2">
    <name type="scientific">Nitritalea halalkaliphila LW7</name>
    <dbReference type="NCBI Taxonomy" id="1189621"/>
    <lineage>
        <taxon>Bacteria</taxon>
        <taxon>Pseudomonadati</taxon>
        <taxon>Bacteroidota</taxon>
        <taxon>Cytophagia</taxon>
        <taxon>Cytophagales</taxon>
        <taxon>Cyclobacteriaceae</taxon>
        <taxon>Nitritalea</taxon>
    </lineage>
</organism>
<name>I5C2V2_9BACT</name>
<dbReference type="AlphaFoldDB" id="I5C2V2"/>
<evidence type="ECO:0000313" key="2">
    <source>
        <dbReference type="Proteomes" id="UP000005551"/>
    </source>
</evidence>
<keyword evidence="2" id="KW-1185">Reference proteome</keyword>
<dbReference type="RefSeq" id="WP_009055220.1">
    <property type="nucleotide sequence ID" value="NZ_AJYA01000023.1"/>
</dbReference>
<sequence>MYDRFTFLFLILLYVLPKQDLHAQGSQELLPKGARAAALGHASLTLVDGWALFNNPGALGLVTEASAVVGYDHRWQLAELSSLGAAYVHPLANGSVTVGASRFGGPHLHESKLKLAYAHR</sequence>
<protein>
    <submittedName>
        <fullName evidence="1">Uncharacterized protein</fullName>
    </submittedName>
</protein>
<dbReference type="OrthoDB" id="9786645at2"/>
<comment type="caution">
    <text evidence="1">The sequence shown here is derived from an EMBL/GenBank/DDBJ whole genome shotgun (WGS) entry which is preliminary data.</text>
</comment>
<evidence type="ECO:0000313" key="1">
    <source>
        <dbReference type="EMBL" id="EIM76154.1"/>
    </source>
</evidence>